<dbReference type="OrthoDB" id="3225366at2759"/>
<keyword evidence="2" id="KW-1133">Transmembrane helix</keyword>
<reference evidence="4" key="2">
    <citation type="submission" date="2015-01" db="EMBL/GenBank/DDBJ databases">
        <title>Evolutionary Origins and Diversification of the Mycorrhizal Mutualists.</title>
        <authorList>
            <consortium name="DOE Joint Genome Institute"/>
            <consortium name="Mycorrhizal Genomics Consortium"/>
            <person name="Kohler A."/>
            <person name="Kuo A."/>
            <person name="Nagy L.G."/>
            <person name="Floudas D."/>
            <person name="Copeland A."/>
            <person name="Barry K.W."/>
            <person name="Cichocki N."/>
            <person name="Veneault-Fourrey C."/>
            <person name="LaButti K."/>
            <person name="Lindquist E.A."/>
            <person name="Lipzen A."/>
            <person name="Lundell T."/>
            <person name="Morin E."/>
            <person name="Murat C."/>
            <person name="Riley R."/>
            <person name="Ohm R."/>
            <person name="Sun H."/>
            <person name="Tunlid A."/>
            <person name="Henrissat B."/>
            <person name="Grigoriev I.V."/>
            <person name="Hibbett D.S."/>
            <person name="Martin F."/>
        </authorList>
    </citation>
    <scope>NUCLEOTIDE SEQUENCE [LARGE SCALE GENOMIC DNA]</scope>
    <source>
        <strain evidence="4">MAFF 305830</strain>
    </source>
</reference>
<keyword evidence="2" id="KW-0472">Membrane</keyword>
<gene>
    <name evidence="3" type="ORF">M408DRAFT_331060</name>
</gene>
<feature type="compositionally biased region" description="Basic and acidic residues" evidence="1">
    <location>
        <begin position="24"/>
        <end position="39"/>
    </location>
</feature>
<feature type="region of interest" description="Disordered" evidence="1">
    <location>
        <begin position="1"/>
        <end position="39"/>
    </location>
</feature>
<dbReference type="AlphaFoldDB" id="A0A0C3AMA5"/>
<dbReference type="HOGENOM" id="CLU_1190513_0_0_1"/>
<feature type="transmembrane region" description="Helical" evidence="2">
    <location>
        <begin position="234"/>
        <end position="254"/>
    </location>
</feature>
<proteinExistence type="predicted"/>
<sequence>MATIDRSAAASPNSQSLHPASRHRLTDSPTHYEDKTPNEMEAEERRLLEAVQDYKLPQAVQASLGSWTKGANSLAVIMVLFAGVQMTLIQLVIQQDQSARDEFQANPTGEPFSDPTQTLPWRVMRWFMYAGVAIDLGGTASSVSLINMASAGPIVSRTNALRDPHCFSRKVIEGEPIKKELLLDAQEVVLLRQFGLSKWFNRVAWHMLLSFVFGSLCLLISLCIWIWITEPTAVSATLMPVVLLALVPVWFVMFGD</sequence>
<dbReference type="Proteomes" id="UP000054097">
    <property type="component" value="Unassembled WGS sequence"/>
</dbReference>
<keyword evidence="2" id="KW-0812">Transmembrane</keyword>
<dbReference type="EMBL" id="KN824312">
    <property type="protein sequence ID" value="KIM25710.1"/>
    <property type="molecule type" value="Genomic_DNA"/>
</dbReference>
<name>A0A0C3AMA5_SERVB</name>
<evidence type="ECO:0000256" key="1">
    <source>
        <dbReference type="SAM" id="MobiDB-lite"/>
    </source>
</evidence>
<organism evidence="3 4">
    <name type="scientific">Serendipita vermifera MAFF 305830</name>
    <dbReference type="NCBI Taxonomy" id="933852"/>
    <lineage>
        <taxon>Eukaryota</taxon>
        <taxon>Fungi</taxon>
        <taxon>Dikarya</taxon>
        <taxon>Basidiomycota</taxon>
        <taxon>Agaricomycotina</taxon>
        <taxon>Agaricomycetes</taxon>
        <taxon>Sebacinales</taxon>
        <taxon>Serendipitaceae</taxon>
        <taxon>Serendipita</taxon>
    </lineage>
</organism>
<protein>
    <submittedName>
        <fullName evidence="3">Uncharacterized protein</fullName>
    </submittedName>
</protein>
<evidence type="ECO:0000256" key="2">
    <source>
        <dbReference type="SAM" id="Phobius"/>
    </source>
</evidence>
<keyword evidence="4" id="KW-1185">Reference proteome</keyword>
<reference evidence="3 4" key="1">
    <citation type="submission" date="2014-04" db="EMBL/GenBank/DDBJ databases">
        <authorList>
            <consortium name="DOE Joint Genome Institute"/>
            <person name="Kuo A."/>
            <person name="Zuccaro A."/>
            <person name="Kohler A."/>
            <person name="Nagy L.G."/>
            <person name="Floudas D."/>
            <person name="Copeland A."/>
            <person name="Barry K.W."/>
            <person name="Cichocki N."/>
            <person name="Veneault-Fourrey C."/>
            <person name="LaButti K."/>
            <person name="Lindquist E.A."/>
            <person name="Lipzen A."/>
            <person name="Lundell T."/>
            <person name="Morin E."/>
            <person name="Murat C."/>
            <person name="Sun H."/>
            <person name="Tunlid A."/>
            <person name="Henrissat B."/>
            <person name="Grigoriev I.V."/>
            <person name="Hibbett D.S."/>
            <person name="Martin F."/>
            <person name="Nordberg H.P."/>
            <person name="Cantor M.N."/>
            <person name="Hua S.X."/>
        </authorList>
    </citation>
    <scope>NUCLEOTIDE SEQUENCE [LARGE SCALE GENOMIC DNA]</scope>
    <source>
        <strain evidence="3 4">MAFF 305830</strain>
    </source>
</reference>
<feature type="transmembrane region" description="Helical" evidence="2">
    <location>
        <begin position="203"/>
        <end position="228"/>
    </location>
</feature>
<feature type="transmembrane region" description="Helical" evidence="2">
    <location>
        <begin position="74"/>
        <end position="93"/>
    </location>
</feature>
<evidence type="ECO:0000313" key="4">
    <source>
        <dbReference type="Proteomes" id="UP000054097"/>
    </source>
</evidence>
<accession>A0A0C3AMA5</accession>
<evidence type="ECO:0000313" key="3">
    <source>
        <dbReference type="EMBL" id="KIM25710.1"/>
    </source>
</evidence>